<dbReference type="EMBL" id="AAPI01000010">
    <property type="protein sequence ID" value="EAS46103.1"/>
    <property type="molecule type" value="Genomic_DNA"/>
</dbReference>
<feature type="transmembrane region" description="Helical" evidence="1">
    <location>
        <begin position="121"/>
        <end position="143"/>
    </location>
</feature>
<feature type="transmembrane region" description="Helical" evidence="1">
    <location>
        <begin position="82"/>
        <end position="109"/>
    </location>
</feature>
<comment type="caution">
    <text evidence="2">The sequence shown here is derived from an EMBL/GenBank/DDBJ whole genome shotgun (WGS) entry which is preliminary data.</text>
</comment>
<keyword evidence="3" id="KW-1185">Reference proteome</keyword>
<accession>Q1YPD2</accession>
<keyword evidence="1" id="KW-1133">Transmembrane helix</keyword>
<name>Q1YPD2_9GAMM</name>
<evidence type="ECO:0000256" key="1">
    <source>
        <dbReference type="SAM" id="Phobius"/>
    </source>
</evidence>
<reference evidence="2 3" key="1">
    <citation type="submission" date="2006-03" db="EMBL/GenBank/DDBJ databases">
        <authorList>
            <person name="Giovannoni S.J."/>
            <person name="Cho J.-C."/>
            <person name="Ferriera S."/>
            <person name="Johnson J."/>
            <person name="Kravitz S."/>
            <person name="Halpern A."/>
            <person name="Remington K."/>
            <person name="Beeson K."/>
            <person name="Tran B."/>
            <person name="Rogers Y.-H."/>
            <person name="Friedman R."/>
            <person name="Venter J.C."/>
        </authorList>
    </citation>
    <scope>NUCLEOTIDE SEQUENCE [LARGE SCALE GENOMIC DNA]</scope>
    <source>
        <strain evidence="2 3">HTCC2207</strain>
    </source>
</reference>
<evidence type="ECO:0000313" key="3">
    <source>
        <dbReference type="Proteomes" id="UP000005555"/>
    </source>
</evidence>
<feature type="transmembrane region" description="Helical" evidence="1">
    <location>
        <begin position="183"/>
        <end position="200"/>
    </location>
</feature>
<feature type="transmembrane region" description="Helical" evidence="1">
    <location>
        <begin position="12"/>
        <end position="30"/>
    </location>
</feature>
<protein>
    <submittedName>
        <fullName evidence="2">Uncharacterized protein</fullName>
    </submittedName>
</protein>
<dbReference type="STRING" id="314287.GB2207_03020"/>
<evidence type="ECO:0000313" key="2">
    <source>
        <dbReference type="EMBL" id="EAS46103.1"/>
    </source>
</evidence>
<dbReference type="HOGENOM" id="CLU_1201703_0_0_6"/>
<sequence length="212" mass="24345">MDLLSFEQLRLVIVVYLSALMPLILIPILHRQKLIPSWVLRFYGAMFVVCALGWELWFNYGLVAGDSVSVRRVDILNQMIPLHINGLLNSLADAGTICCGGLLLVWLLMGRGDSVYREWNWRVFSLLMVIFIGQNIFVEMFLYHDQLADGKHLSWAPLSPLGIWFDPVLFQFNDRSIRLSSQLPWLILTQLLYLGLIRLLPQSKLSQSVTNQ</sequence>
<feature type="transmembrane region" description="Helical" evidence="1">
    <location>
        <begin position="42"/>
        <end position="62"/>
    </location>
</feature>
<organism evidence="2 3">
    <name type="scientific">gamma proteobacterium HTCC2207</name>
    <dbReference type="NCBI Taxonomy" id="314287"/>
    <lineage>
        <taxon>Bacteria</taxon>
        <taxon>Pseudomonadati</taxon>
        <taxon>Pseudomonadota</taxon>
        <taxon>Gammaproteobacteria</taxon>
        <taxon>Cellvibrionales</taxon>
        <taxon>Porticoccaceae</taxon>
        <taxon>SAR92 clade</taxon>
    </lineage>
</organism>
<dbReference type="Proteomes" id="UP000005555">
    <property type="component" value="Unassembled WGS sequence"/>
</dbReference>
<gene>
    <name evidence="2" type="ORF">GB2207_03020</name>
</gene>
<keyword evidence="1" id="KW-0812">Transmembrane</keyword>
<proteinExistence type="predicted"/>
<keyword evidence="1" id="KW-0472">Membrane</keyword>
<dbReference type="AlphaFoldDB" id="Q1YPD2"/>